<dbReference type="PANTHER" id="PTHR12203:SF35">
    <property type="entry name" value="PROTEIN O-GLUCOSYLTRANSFERASE 1"/>
    <property type="match status" value="1"/>
</dbReference>
<dbReference type="InterPro" id="IPR006598">
    <property type="entry name" value="CAP10"/>
</dbReference>
<gene>
    <name evidence="4" type="ORF">MICPUCDRAFT_54474</name>
</gene>
<evidence type="ECO:0000313" key="4">
    <source>
        <dbReference type="EMBL" id="EEH51341.1"/>
    </source>
</evidence>
<evidence type="ECO:0000313" key="5">
    <source>
        <dbReference type="Proteomes" id="UP000001876"/>
    </source>
</evidence>
<sequence length="87" mass="10132">MPGVLLHHETSMKDSYHDYLTPWTHYVPVRNDLSDLREKVEWCEANDAKAREISANGAKFVEAFRTPEVRSIRWFPYDRVGVVNADP</sequence>
<dbReference type="Proteomes" id="UP000001876">
    <property type="component" value="Unassembled WGS sequence"/>
</dbReference>
<dbReference type="InterPro" id="IPR051091">
    <property type="entry name" value="O-Glucosyltr/Glycosyltrsf_90"/>
</dbReference>
<name>C1N9E3_MICPC</name>
<organism evidence="5">
    <name type="scientific">Micromonas pusilla (strain CCMP1545)</name>
    <name type="common">Picoplanktonic green alga</name>
    <dbReference type="NCBI Taxonomy" id="564608"/>
    <lineage>
        <taxon>Eukaryota</taxon>
        <taxon>Viridiplantae</taxon>
        <taxon>Chlorophyta</taxon>
        <taxon>Mamiellophyceae</taxon>
        <taxon>Mamiellales</taxon>
        <taxon>Mamiellaceae</taxon>
        <taxon>Micromonas</taxon>
    </lineage>
</organism>
<dbReference type="OrthoDB" id="535029at2759"/>
<dbReference type="GO" id="GO:0016740">
    <property type="term" value="F:transferase activity"/>
    <property type="evidence" value="ECO:0007669"/>
    <property type="project" value="UniProtKB-KW"/>
</dbReference>
<feature type="domain" description="Glycosyl transferase CAP10" evidence="3">
    <location>
        <begin position="4"/>
        <end position="62"/>
    </location>
</feature>
<comment type="similarity">
    <text evidence="1">Belongs to the glycosyltransferase 90 family.</text>
</comment>
<dbReference type="Pfam" id="PF05686">
    <property type="entry name" value="Glyco_transf_90"/>
    <property type="match status" value="1"/>
</dbReference>
<dbReference type="GeneID" id="9690047"/>
<keyword evidence="2" id="KW-0808">Transferase</keyword>
<dbReference type="PANTHER" id="PTHR12203">
    <property type="entry name" value="KDEL LYS-ASP-GLU-LEU CONTAINING - RELATED"/>
    <property type="match status" value="1"/>
</dbReference>
<dbReference type="EMBL" id="GG663751">
    <property type="protein sequence ID" value="EEH51341.1"/>
    <property type="molecule type" value="Genomic_DNA"/>
</dbReference>
<evidence type="ECO:0000256" key="1">
    <source>
        <dbReference type="ARBA" id="ARBA00010118"/>
    </source>
</evidence>
<dbReference type="KEGG" id="mpp:MICPUCDRAFT_54474"/>
<keyword evidence="5" id="KW-1185">Reference proteome</keyword>
<evidence type="ECO:0000256" key="2">
    <source>
        <dbReference type="ARBA" id="ARBA00022679"/>
    </source>
</evidence>
<protein>
    <submittedName>
        <fullName evidence="4">Predicted protein</fullName>
    </submittedName>
</protein>
<reference evidence="4 5" key="1">
    <citation type="journal article" date="2009" name="Science">
        <title>Green evolution and dynamic adaptations revealed by genomes of the marine picoeukaryotes Micromonas.</title>
        <authorList>
            <person name="Worden A.Z."/>
            <person name="Lee J.H."/>
            <person name="Mock T."/>
            <person name="Rouze P."/>
            <person name="Simmons M.P."/>
            <person name="Aerts A.L."/>
            <person name="Allen A.E."/>
            <person name="Cuvelier M.L."/>
            <person name="Derelle E."/>
            <person name="Everett M.V."/>
            <person name="Foulon E."/>
            <person name="Grimwood J."/>
            <person name="Gundlach H."/>
            <person name="Henrissat B."/>
            <person name="Napoli C."/>
            <person name="McDonald S.M."/>
            <person name="Parker M.S."/>
            <person name="Rombauts S."/>
            <person name="Salamov A."/>
            <person name="Von Dassow P."/>
            <person name="Badger J.H."/>
            <person name="Coutinho P.M."/>
            <person name="Demir E."/>
            <person name="Dubchak I."/>
            <person name="Gentemann C."/>
            <person name="Eikrem W."/>
            <person name="Gready J.E."/>
            <person name="John U."/>
            <person name="Lanier W."/>
            <person name="Lindquist E.A."/>
            <person name="Lucas S."/>
            <person name="Mayer K.F."/>
            <person name="Moreau H."/>
            <person name="Not F."/>
            <person name="Otillar R."/>
            <person name="Panaud O."/>
            <person name="Pangilinan J."/>
            <person name="Paulsen I."/>
            <person name="Piegu B."/>
            <person name="Poliakov A."/>
            <person name="Robbens S."/>
            <person name="Schmutz J."/>
            <person name="Toulza E."/>
            <person name="Wyss T."/>
            <person name="Zelensky A."/>
            <person name="Zhou K."/>
            <person name="Armbrust E.V."/>
            <person name="Bhattacharya D."/>
            <person name="Goodenough U.W."/>
            <person name="Van de Peer Y."/>
            <person name="Grigoriev I.V."/>
        </authorList>
    </citation>
    <scope>NUCLEOTIDE SEQUENCE [LARGE SCALE GENOMIC DNA]</scope>
    <source>
        <strain evidence="4 5">CCMP1545</strain>
    </source>
</reference>
<accession>C1N9E3</accession>
<evidence type="ECO:0000259" key="3">
    <source>
        <dbReference type="Pfam" id="PF05686"/>
    </source>
</evidence>
<proteinExistence type="inferred from homology"/>
<dbReference type="AlphaFoldDB" id="C1N9E3"/>
<dbReference type="RefSeq" id="XP_003064436.1">
    <property type="nucleotide sequence ID" value="XM_003064390.1"/>
</dbReference>